<dbReference type="EMBL" id="BLAF01000010">
    <property type="protein sequence ID" value="GES19147.1"/>
    <property type="molecule type" value="Genomic_DNA"/>
</dbReference>
<evidence type="ECO:0000256" key="3">
    <source>
        <dbReference type="ARBA" id="ARBA00022475"/>
    </source>
</evidence>
<dbReference type="InterPro" id="IPR035906">
    <property type="entry name" value="MetI-like_sf"/>
</dbReference>
<organism evidence="9 10">
    <name type="scientific">Acrocarpospora pleiomorpha</name>
    <dbReference type="NCBI Taxonomy" id="90975"/>
    <lineage>
        <taxon>Bacteria</taxon>
        <taxon>Bacillati</taxon>
        <taxon>Actinomycetota</taxon>
        <taxon>Actinomycetes</taxon>
        <taxon>Streptosporangiales</taxon>
        <taxon>Streptosporangiaceae</taxon>
        <taxon>Acrocarpospora</taxon>
    </lineage>
</organism>
<evidence type="ECO:0000256" key="6">
    <source>
        <dbReference type="ARBA" id="ARBA00023136"/>
    </source>
</evidence>
<evidence type="ECO:0000256" key="2">
    <source>
        <dbReference type="ARBA" id="ARBA00022448"/>
    </source>
</evidence>
<evidence type="ECO:0000256" key="4">
    <source>
        <dbReference type="ARBA" id="ARBA00022692"/>
    </source>
</evidence>
<evidence type="ECO:0000256" key="7">
    <source>
        <dbReference type="RuleBase" id="RU363032"/>
    </source>
</evidence>
<dbReference type="Proteomes" id="UP000377595">
    <property type="component" value="Unassembled WGS sequence"/>
</dbReference>
<keyword evidence="3" id="KW-1003">Cell membrane</keyword>
<sequence length="289" mass="29984">MTTRVDPGIRHRVPGKTGRGARRWPAVLSVAILVAYVALAVAGVFLRHQADLVDVSRTLQPPDGHHLFGTDGEGRDIFARVSVGAGISMALAAISVGLGAIGGLAVALVCGVGPHWLDRTVMAPMNAILAFPQLLLAMAIAIGLGTGLTSAVTGIVVTIIPVFAVTLRAEALRSKSEAFVQAAVTIGVPKWRIALRHVVPYLSTTLTIQVAANFGAAVLTLAALSYVGVGAKPPTAEWGAMITDGLQYAASGQWWVGVAPGVALLVLVLVVNIFTDQLRVRNRAEGSDA</sequence>
<evidence type="ECO:0000313" key="10">
    <source>
        <dbReference type="Proteomes" id="UP000377595"/>
    </source>
</evidence>
<feature type="transmembrane region" description="Helical" evidence="7">
    <location>
        <begin position="148"/>
        <end position="167"/>
    </location>
</feature>
<accession>A0A5M3XBT6</accession>
<feature type="transmembrane region" description="Helical" evidence="7">
    <location>
        <begin position="121"/>
        <end position="142"/>
    </location>
</feature>
<dbReference type="CDD" id="cd06261">
    <property type="entry name" value="TM_PBP2"/>
    <property type="match status" value="1"/>
</dbReference>
<feature type="transmembrane region" description="Helical" evidence="7">
    <location>
        <begin position="85"/>
        <end position="109"/>
    </location>
</feature>
<feature type="transmembrane region" description="Helical" evidence="7">
    <location>
        <begin position="26"/>
        <end position="46"/>
    </location>
</feature>
<feature type="transmembrane region" description="Helical" evidence="7">
    <location>
        <begin position="254"/>
        <end position="274"/>
    </location>
</feature>
<keyword evidence="2 7" id="KW-0813">Transport</keyword>
<keyword evidence="4 7" id="KW-0812">Transmembrane</keyword>
<gene>
    <name evidence="9" type="ORF">Aple_020430</name>
</gene>
<comment type="caution">
    <text evidence="9">The sequence shown here is derived from an EMBL/GenBank/DDBJ whole genome shotgun (WGS) entry which is preliminary data.</text>
</comment>
<feature type="transmembrane region" description="Helical" evidence="7">
    <location>
        <begin position="198"/>
        <end position="224"/>
    </location>
</feature>
<dbReference type="GO" id="GO:0005886">
    <property type="term" value="C:plasma membrane"/>
    <property type="evidence" value="ECO:0007669"/>
    <property type="project" value="UniProtKB-SubCell"/>
</dbReference>
<dbReference type="Gene3D" id="1.10.3720.10">
    <property type="entry name" value="MetI-like"/>
    <property type="match status" value="1"/>
</dbReference>
<evidence type="ECO:0000256" key="5">
    <source>
        <dbReference type="ARBA" id="ARBA00022989"/>
    </source>
</evidence>
<evidence type="ECO:0000259" key="8">
    <source>
        <dbReference type="PROSITE" id="PS50928"/>
    </source>
</evidence>
<dbReference type="PROSITE" id="PS50928">
    <property type="entry name" value="ABC_TM1"/>
    <property type="match status" value="1"/>
</dbReference>
<dbReference type="GO" id="GO:0055085">
    <property type="term" value="P:transmembrane transport"/>
    <property type="evidence" value="ECO:0007669"/>
    <property type="project" value="InterPro"/>
</dbReference>
<dbReference type="InterPro" id="IPR050366">
    <property type="entry name" value="BP-dependent_transpt_permease"/>
</dbReference>
<reference evidence="9 10" key="1">
    <citation type="submission" date="2019-10" db="EMBL/GenBank/DDBJ databases">
        <title>Whole genome shotgun sequence of Acrocarpospora pleiomorpha NBRC 16267.</title>
        <authorList>
            <person name="Ichikawa N."/>
            <person name="Kimura A."/>
            <person name="Kitahashi Y."/>
            <person name="Komaki H."/>
            <person name="Oguchi A."/>
        </authorList>
    </citation>
    <scope>NUCLEOTIDE SEQUENCE [LARGE SCALE GENOMIC DNA]</scope>
    <source>
        <strain evidence="9 10">NBRC 16267</strain>
    </source>
</reference>
<protein>
    <submittedName>
        <fullName evidence="9">ABC transporter permease</fullName>
    </submittedName>
</protein>
<keyword evidence="10" id="KW-1185">Reference proteome</keyword>
<proteinExistence type="inferred from homology"/>
<keyword evidence="5 7" id="KW-1133">Transmembrane helix</keyword>
<feature type="domain" description="ABC transmembrane type-1" evidence="8">
    <location>
        <begin position="85"/>
        <end position="275"/>
    </location>
</feature>
<dbReference type="SUPFAM" id="SSF161098">
    <property type="entry name" value="MetI-like"/>
    <property type="match status" value="1"/>
</dbReference>
<comment type="similarity">
    <text evidence="7">Belongs to the binding-protein-dependent transport system permease family.</text>
</comment>
<name>A0A5M3XBT6_9ACTN</name>
<dbReference type="PANTHER" id="PTHR43386:SF1">
    <property type="entry name" value="D,D-DIPEPTIDE TRANSPORT SYSTEM PERMEASE PROTEIN DDPC-RELATED"/>
    <property type="match status" value="1"/>
</dbReference>
<dbReference type="AlphaFoldDB" id="A0A5M3XBT6"/>
<dbReference type="PANTHER" id="PTHR43386">
    <property type="entry name" value="OLIGOPEPTIDE TRANSPORT SYSTEM PERMEASE PROTEIN APPC"/>
    <property type="match status" value="1"/>
</dbReference>
<comment type="subcellular location">
    <subcellularLocation>
        <location evidence="1 7">Cell membrane</location>
        <topology evidence="1 7">Multi-pass membrane protein</topology>
    </subcellularLocation>
</comment>
<keyword evidence="6 7" id="KW-0472">Membrane</keyword>
<dbReference type="OrthoDB" id="9812701at2"/>
<evidence type="ECO:0000256" key="1">
    <source>
        <dbReference type="ARBA" id="ARBA00004651"/>
    </source>
</evidence>
<dbReference type="InterPro" id="IPR000515">
    <property type="entry name" value="MetI-like"/>
</dbReference>
<evidence type="ECO:0000313" key="9">
    <source>
        <dbReference type="EMBL" id="GES19147.1"/>
    </source>
</evidence>
<dbReference type="Pfam" id="PF00528">
    <property type="entry name" value="BPD_transp_1"/>
    <property type="match status" value="1"/>
</dbReference>